<accession>A0ABY2ARW2</accession>
<dbReference type="SUPFAM" id="SSF56281">
    <property type="entry name" value="Metallo-hydrolase/oxidoreductase"/>
    <property type="match status" value="1"/>
</dbReference>
<dbReference type="InterPro" id="IPR001279">
    <property type="entry name" value="Metallo-B-lactamas"/>
</dbReference>
<gene>
    <name evidence="4" type="ORF">EZV61_05670</name>
</gene>
<dbReference type="InterPro" id="IPR022712">
    <property type="entry name" value="Beta_Casp"/>
</dbReference>
<dbReference type="Pfam" id="PF00753">
    <property type="entry name" value="Lactamase_B"/>
    <property type="match status" value="1"/>
</dbReference>
<dbReference type="RefSeq" id="WP_131414585.1">
    <property type="nucleotide sequence ID" value="NZ_SJXE01000001.1"/>
</dbReference>
<organism evidence="4 5">
    <name type="scientific">Corallincola luteus</name>
    <dbReference type="NCBI Taxonomy" id="1775177"/>
    <lineage>
        <taxon>Bacteria</taxon>
        <taxon>Pseudomonadati</taxon>
        <taxon>Pseudomonadota</taxon>
        <taxon>Gammaproteobacteria</taxon>
        <taxon>Alteromonadales</taxon>
        <taxon>Psychromonadaceae</taxon>
        <taxon>Corallincola</taxon>
    </lineage>
</organism>
<dbReference type="SMART" id="SM01027">
    <property type="entry name" value="Beta-Casp"/>
    <property type="match status" value="1"/>
</dbReference>
<feature type="domain" description="Metallo-beta-lactamase" evidence="2">
    <location>
        <begin position="13"/>
        <end position="224"/>
    </location>
</feature>
<dbReference type="InterPro" id="IPR011108">
    <property type="entry name" value="RMMBL"/>
</dbReference>
<evidence type="ECO:0000313" key="5">
    <source>
        <dbReference type="Proteomes" id="UP000292554"/>
    </source>
</evidence>
<dbReference type="InterPro" id="IPR036866">
    <property type="entry name" value="RibonucZ/Hydroxyglut_hydro"/>
</dbReference>
<name>A0ABY2ARW2_9GAMM</name>
<dbReference type="Gene3D" id="3.60.15.10">
    <property type="entry name" value="Ribonuclease Z/Hydroxyacylglutathione hydrolase-like"/>
    <property type="match status" value="1"/>
</dbReference>
<keyword evidence="5" id="KW-1185">Reference proteome</keyword>
<dbReference type="PANTHER" id="PTHR11203:SF37">
    <property type="entry name" value="INTEGRATOR COMPLEX SUBUNIT 11"/>
    <property type="match status" value="1"/>
</dbReference>
<sequence length="471" mass="52338">MKFQHHGAVNGVTGSCHQLHLTPQNSLLVDCGLFQDAEAEGDNIEQQLAINFDISSIKALLITHSHIDHVGRIPYLLAAGFKGPIVATEATAALLPLVLEDALKVGVTRNQTLIDTCIRLLKKQLIALPYRRWHAIDAIAGCRVKFQPAGHILGSAYIEIDYRDPQATTNNHAQSPAQNKSQRIIFSGDLGAPYAPLLPAPKSPYRADILVIESTYGDKLHAHRRERATVLATLLEQAVRDNGIVLIPAFSMGRTQELLYEIEQIQHRASNNELIKQLESIVDSPLAAKFTEKYRQFKPLWDAEAKKRLASDRHPLDFDNLTTLDSHQQHIACIQYLAKRKKPAVVIAAGGMCNGGRIVNYLKQFISKPTTDILLVGYQAKGTTGREIQTYGPKGGYTKIDGQKYDINAKVHTLSSYSAHADQANLLNFIKRMRKRPKQVRIVHGDDEAKQALKAKITDLFPDIDVLIPEE</sequence>
<evidence type="ECO:0000259" key="2">
    <source>
        <dbReference type="SMART" id="SM00849"/>
    </source>
</evidence>
<dbReference type="PANTHER" id="PTHR11203">
    <property type="entry name" value="CLEAVAGE AND POLYADENYLATION SPECIFICITY FACTOR FAMILY MEMBER"/>
    <property type="match status" value="1"/>
</dbReference>
<dbReference type="SMART" id="SM00849">
    <property type="entry name" value="Lactamase_B"/>
    <property type="match status" value="1"/>
</dbReference>
<dbReference type="PROSITE" id="PS51257">
    <property type="entry name" value="PROKAR_LIPOPROTEIN"/>
    <property type="match status" value="1"/>
</dbReference>
<proteinExistence type="predicted"/>
<keyword evidence="1" id="KW-0378">Hydrolase</keyword>
<evidence type="ECO:0000313" key="4">
    <source>
        <dbReference type="EMBL" id="TCI05438.1"/>
    </source>
</evidence>
<dbReference type="Pfam" id="PF07521">
    <property type="entry name" value="RMMBL"/>
    <property type="match status" value="1"/>
</dbReference>
<evidence type="ECO:0000259" key="3">
    <source>
        <dbReference type="SMART" id="SM01027"/>
    </source>
</evidence>
<dbReference type="InterPro" id="IPR050698">
    <property type="entry name" value="MBL"/>
</dbReference>
<dbReference type="Proteomes" id="UP000292554">
    <property type="component" value="Unassembled WGS sequence"/>
</dbReference>
<comment type="caution">
    <text evidence="4">The sequence shown here is derived from an EMBL/GenBank/DDBJ whole genome shotgun (WGS) entry which is preliminary data.</text>
</comment>
<reference evidence="4 5" key="1">
    <citation type="submission" date="2019-02" db="EMBL/GenBank/DDBJ databases">
        <title>Corallincola luteus sp. nov., a marine bacterium isolated from surface sediment of Bohai Sea in China.</title>
        <authorList>
            <person name="Ren Q."/>
        </authorList>
    </citation>
    <scope>NUCLEOTIDE SEQUENCE [LARGE SCALE GENOMIC DNA]</scope>
    <source>
        <strain evidence="4 5">DASS28</strain>
    </source>
</reference>
<protein>
    <submittedName>
        <fullName evidence="4">MBL fold metallo-hydrolase</fullName>
    </submittedName>
</protein>
<feature type="domain" description="Beta-Casp" evidence="3">
    <location>
        <begin position="255"/>
        <end position="388"/>
    </location>
</feature>
<dbReference type="Pfam" id="PF10996">
    <property type="entry name" value="Beta-Casp"/>
    <property type="match status" value="1"/>
</dbReference>
<dbReference type="CDD" id="cd16295">
    <property type="entry name" value="TTHA0252-CPSF-like_MBL-fold"/>
    <property type="match status" value="1"/>
</dbReference>
<dbReference type="EMBL" id="SJXE01000001">
    <property type="protein sequence ID" value="TCI05438.1"/>
    <property type="molecule type" value="Genomic_DNA"/>
</dbReference>
<evidence type="ECO:0000256" key="1">
    <source>
        <dbReference type="ARBA" id="ARBA00022801"/>
    </source>
</evidence>
<dbReference type="Gene3D" id="3.40.50.10890">
    <property type="match status" value="1"/>
</dbReference>